<dbReference type="Proteomes" id="UP001432322">
    <property type="component" value="Unassembled WGS sequence"/>
</dbReference>
<dbReference type="GO" id="GO:0007017">
    <property type="term" value="P:microtubule-based process"/>
    <property type="evidence" value="ECO:0007669"/>
    <property type="project" value="InterPro"/>
</dbReference>
<protein>
    <recommendedName>
        <fullName evidence="1">Dynein light chain</fullName>
    </recommendedName>
</protein>
<evidence type="ECO:0000313" key="3">
    <source>
        <dbReference type="EMBL" id="GMT23251.1"/>
    </source>
</evidence>
<feature type="non-terminal residue" evidence="3">
    <location>
        <position position="160"/>
    </location>
</feature>
<keyword evidence="1" id="KW-0505">Motor protein</keyword>
<dbReference type="GO" id="GO:0005874">
    <property type="term" value="C:microtubule"/>
    <property type="evidence" value="ECO:0007669"/>
    <property type="project" value="UniProtKB-KW"/>
</dbReference>
<dbReference type="AlphaFoldDB" id="A0AAV5VU58"/>
<comment type="subcellular location">
    <subcellularLocation>
        <location evidence="1">Cytoplasm</location>
        <location evidence="1">Cytoskeleton</location>
    </subcellularLocation>
</comment>
<dbReference type="InterPro" id="IPR001372">
    <property type="entry name" value="Dynein_light_chain_typ-1/2"/>
</dbReference>
<evidence type="ECO:0000256" key="1">
    <source>
        <dbReference type="RuleBase" id="RU365010"/>
    </source>
</evidence>
<dbReference type="Pfam" id="PF01221">
    <property type="entry name" value="Dynein_light"/>
    <property type="match status" value="1"/>
</dbReference>
<keyword evidence="1" id="KW-0493">Microtubule</keyword>
<dbReference type="EMBL" id="BTSY01000004">
    <property type="protein sequence ID" value="GMT23251.1"/>
    <property type="molecule type" value="Genomic_DNA"/>
</dbReference>
<dbReference type="InterPro" id="IPR037177">
    <property type="entry name" value="DLC_sf"/>
</dbReference>
<feature type="compositionally biased region" description="Acidic residues" evidence="2">
    <location>
        <begin position="29"/>
        <end position="39"/>
    </location>
</feature>
<name>A0AAV5VU58_9BILA</name>
<comment type="caution">
    <text evidence="3">The sequence shown here is derived from an EMBL/GenBank/DDBJ whole genome shotgun (WGS) entry which is preliminary data.</text>
</comment>
<proteinExistence type="inferred from homology"/>
<keyword evidence="1" id="KW-0243">Dynein</keyword>
<dbReference type="GO" id="GO:0045505">
    <property type="term" value="F:dynein intermediate chain binding"/>
    <property type="evidence" value="ECO:0007669"/>
    <property type="project" value="TreeGrafter"/>
</dbReference>
<gene>
    <name evidence="3" type="ORF">PFISCL1PPCAC_14548</name>
</gene>
<sequence>RILTVVSESSSTNTSTETTPPSDPIDILELGEEEREEEKEETKRVRDIMSRPDRRRVDVISSTMNPMIEQMVADAAVIAINRFDVEKEYCRYIKQYLDMEVGPYFHCVCGRKFGAYVSASSSWSFCFRIDQYTFLVFRSNDHPIASRTSSESSKTSSRKS</sequence>
<evidence type="ECO:0000256" key="2">
    <source>
        <dbReference type="SAM" id="MobiDB-lite"/>
    </source>
</evidence>
<dbReference type="PANTHER" id="PTHR11886:SF113">
    <property type="entry name" value="DYNEIN LIGHT CHAIN 2, CYTOPLASMIC"/>
    <property type="match status" value="1"/>
</dbReference>
<accession>A0AAV5VU58</accession>
<reference evidence="3" key="1">
    <citation type="submission" date="2023-10" db="EMBL/GenBank/DDBJ databases">
        <title>Genome assembly of Pristionchus species.</title>
        <authorList>
            <person name="Yoshida K."/>
            <person name="Sommer R.J."/>
        </authorList>
    </citation>
    <scope>NUCLEOTIDE SEQUENCE</scope>
    <source>
        <strain evidence="3">RS5133</strain>
    </source>
</reference>
<evidence type="ECO:0000313" key="4">
    <source>
        <dbReference type="Proteomes" id="UP001432322"/>
    </source>
</evidence>
<dbReference type="PANTHER" id="PTHR11886">
    <property type="entry name" value="DYNEIN LIGHT CHAIN"/>
    <property type="match status" value="1"/>
</dbReference>
<comment type="similarity">
    <text evidence="1">Belongs to the dynein light chain family.</text>
</comment>
<keyword evidence="1" id="KW-0206">Cytoskeleton</keyword>
<dbReference type="GO" id="GO:0005868">
    <property type="term" value="C:cytoplasmic dynein complex"/>
    <property type="evidence" value="ECO:0007669"/>
    <property type="project" value="TreeGrafter"/>
</dbReference>
<organism evidence="3 4">
    <name type="scientific">Pristionchus fissidentatus</name>
    <dbReference type="NCBI Taxonomy" id="1538716"/>
    <lineage>
        <taxon>Eukaryota</taxon>
        <taxon>Metazoa</taxon>
        <taxon>Ecdysozoa</taxon>
        <taxon>Nematoda</taxon>
        <taxon>Chromadorea</taxon>
        <taxon>Rhabditida</taxon>
        <taxon>Rhabditina</taxon>
        <taxon>Diplogasteromorpha</taxon>
        <taxon>Diplogasteroidea</taxon>
        <taxon>Neodiplogasteridae</taxon>
        <taxon>Pristionchus</taxon>
    </lineage>
</organism>
<feature type="region of interest" description="Disordered" evidence="2">
    <location>
        <begin position="1"/>
        <end position="42"/>
    </location>
</feature>
<keyword evidence="1" id="KW-0963">Cytoplasm</keyword>
<feature type="compositionally biased region" description="Low complexity" evidence="2">
    <location>
        <begin position="1"/>
        <end position="20"/>
    </location>
</feature>
<dbReference type="SMART" id="SM01375">
    <property type="entry name" value="Dynein_light"/>
    <property type="match status" value="1"/>
</dbReference>
<feature type="non-terminal residue" evidence="3">
    <location>
        <position position="1"/>
    </location>
</feature>
<dbReference type="SUPFAM" id="SSF54648">
    <property type="entry name" value="DLC"/>
    <property type="match status" value="1"/>
</dbReference>
<keyword evidence="4" id="KW-1185">Reference proteome</keyword>
<dbReference type="CDD" id="cd21450">
    <property type="entry name" value="DLC-like_DYNLL1-like"/>
    <property type="match status" value="1"/>
</dbReference>
<dbReference type="Gene3D" id="3.30.740.10">
    <property type="entry name" value="Protein Inhibitor Of Neuronal Nitric Oxide Synthase"/>
    <property type="match status" value="1"/>
</dbReference>